<dbReference type="eggNOG" id="ENOG502Z9SH">
    <property type="taxonomic scope" value="Bacteria"/>
</dbReference>
<sequence length="370" mass="40646">MKTLITFVLLLILSFLESSILANSSLKVDFKTGNPGITSINSMTFGPEGILFIGDSKSAQIVAIDLSTHPKVDNSAVKIDFLDKLIADMLGTAIDQIQITDMAVNPENDNIYLSVHHSSGNVVLFRIENNTLKKVSLDNISHSKTSLIDPVDKEAKDKRGRKLRKWAVADIKYTSGKVLLSGLSNKEFASTFRSVDFPFTDKQDYGSLEIYHAAHGQYETHAPIKAFISTKIKGSSHIVAGYTCTPLVIFPMNDIKPGKHNKGRTIAELGSGNSPVDMVEIENGGQRYLLIANNNRPLMKMEFTDLESYNGSLTTPVIKKGAAEGVSYVNLPYVNVQQLDKFGGSGFLIVQRESSGNLTLKKGNSWWLEK</sequence>
<keyword evidence="2" id="KW-1185">Reference proteome</keyword>
<dbReference type="SUPFAM" id="SSF101898">
    <property type="entry name" value="NHL repeat"/>
    <property type="match status" value="1"/>
</dbReference>
<dbReference type="OrthoDB" id="237405at2"/>
<evidence type="ECO:0000313" key="1">
    <source>
        <dbReference type="EMBL" id="EZH75582.1"/>
    </source>
</evidence>
<protein>
    <submittedName>
        <fullName evidence="1">Uncharacterized protein</fullName>
    </submittedName>
</protein>
<reference evidence="1 2" key="1">
    <citation type="submission" date="2014-04" db="EMBL/GenBank/DDBJ databases">
        <title>Aquimarina sp. 22II-S11-z7 Genome Sequencing.</title>
        <authorList>
            <person name="Lai Q."/>
        </authorList>
    </citation>
    <scope>NUCLEOTIDE SEQUENCE [LARGE SCALE GENOMIC DNA]</scope>
    <source>
        <strain evidence="1 2">22II-S11-z7</strain>
    </source>
</reference>
<dbReference type="AlphaFoldDB" id="A0A023BZT0"/>
<gene>
    <name evidence="1" type="ORF">ATO12_02005</name>
</gene>
<accession>A0A023BZT0</accession>
<name>A0A023BZT0_9FLAO</name>
<evidence type="ECO:0000313" key="2">
    <source>
        <dbReference type="Proteomes" id="UP000023541"/>
    </source>
</evidence>
<proteinExistence type="predicted"/>
<dbReference type="EMBL" id="AQRA01000001">
    <property type="protein sequence ID" value="EZH75582.1"/>
    <property type="molecule type" value="Genomic_DNA"/>
</dbReference>
<dbReference type="Proteomes" id="UP000023541">
    <property type="component" value="Unassembled WGS sequence"/>
</dbReference>
<organism evidence="1 2">
    <name type="scientific">Aquimarina atlantica</name>
    <dbReference type="NCBI Taxonomy" id="1317122"/>
    <lineage>
        <taxon>Bacteria</taxon>
        <taxon>Pseudomonadati</taxon>
        <taxon>Bacteroidota</taxon>
        <taxon>Flavobacteriia</taxon>
        <taxon>Flavobacteriales</taxon>
        <taxon>Flavobacteriaceae</taxon>
        <taxon>Aquimarina</taxon>
    </lineage>
</organism>
<dbReference type="STRING" id="1317122.ATO12_02005"/>
<dbReference type="RefSeq" id="WP_034238163.1">
    <property type="nucleotide sequence ID" value="NZ_AQRA01000001.1"/>
</dbReference>
<comment type="caution">
    <text evidence="1">The sequence shown here is derived from an EMBL/GenBank/DDBJ whole genome shotgun (WGS) entry which is preliminary data.</text>
</comment>